<dbReference type="EMBL" id="SPRO01000019">
    <property type="protein sequence ID" value="TIC30413.1"/>
    <property type="molecule type" value="Genomic_DNA"/>
</dbReference>
<comment type="caution">
    <text evidence="2">The sequence shown here is derived from an EMBL/GenBank/DDBJ whole genome shotgun (WGS) entry which is preliminary data.</text>
</comment>
<dbReference type="GO" id="GO:0008526">
    <property type="term" value="F:phosphatidylinositol transfer activity"/>
    <property type="evidence" value="ECO:0007669"/>
    <property type="project" value="TreeGrafter"/>
</dbReference>
<evidence type="ECO:0000313" key="8">
    <source>
        <dbReference type="Proteomes" id="UP000305362"/>
    </source>
</evidence>
<dbReference type="PROSITE" id="PS50191">
    <property type="entry name" value="CRAL_TRIO"/>
    <property type="match status" value="1"/>
</dbReference>
<dbReference type="Proteomes" id="UP000307169">
    <property type="component" value="Unassembled WGS sequence"/>
</dbReference>
<dbReference type="EMBL" id="SPRC01000024">
    <property type="protein sequence ID" value="TIB78672.1"/>
    <property type="molecule type" value="Genomic_DNA"/>
</dbReference>
<dbReference type="AlphaFoldDB" id="A0A4T0QQV6"/>
<dbReference type="EMBL" id="SPRX01000026">
    <property type="protein sequence ID" value="TIC65154.1"/>
    <property type="molecule type" value="Genomic_DNA"/>
</dbReference>
<dbReference type="InterPro" id="IPR036865">
    <property type="entry name" value="CRAL-TRIO_dom_sf"/>
</dbReference>
<dbReference type="SMART" id="SM01100">
    <property type="entry name" value="CRAL_TRIO_N"/>
    <property type="match status" value="1"/>
</dbReference>
<dbReference type="Proteomes" id="UP000309601">
    <property type="component" value="Unassembled WGS sequence"/>
</dbReference>
<proteinExistence type="predicted"/>
<accession>A0A4T0QQV6</accession>
<evidence type="ECO:0000313" key="12">
    <source>
        <dbReference type="Proteomes" id="UP000310685"/>
    </source>
</evidence>
<dbReference type="Gene3D" id="3.40.525.10">
    <property type="entry name" value="CRAL-TRIO lipid binding domain"/>
    <property type="match status" value="1"/>
</dbReference>
<dbReference type="InterPro" id="IPR011074">
    <property type="entry name" value="CRAL/TRIO_N_dom"/>
</dbReference>
<dbReference type="InterPro" id="IPR001251">
    <property type="entry name" value="CRAL-TRIO_dom"/>
</dbReference>
<dbReference type="SUPFAM" id="SSF46938">
    <property type="entry name" value="CRAL/TRIO N-terminal domain"/>
    <property type="match status" value="1"/>
</dbReference>
<dbReference type="EMBL" id="SPRH01000021">
    <property type="protein sequence ID" value="TIC00726.1"/>
    <property type="molecule type" value="Genomic_DNA"/>
</dbReference>
<dbReference type="Pfam" id="PF00650">
    <property type="entry name" value="CRAL_TRIO"/>
    <property type="match status" value="1"/>
</dbReference>
<dbReference type="EMBL" id="SPRW01000023">
    <property type="protein sequence ID" value="TIC65096.1"/>
    <property type="molecule type" value="Genomic_DNA"/>
</dbReference>
<dbReference type="InterPro" id="IPR036273">
    <property type="entry name" value="CRAL/TRIO_N_dom_sf"/>
</dbReference>
<evidence type="ECO:0000259" key="1">
    <source>
        <dbReference type="PROSITE" id="PS50191"/>
    </source>
</evidence>
<protein>
    <submittedName>
        <fullName evidence="2">CRAL/TRIO domain-containing protein</fullName>
    </submittedName>
</protein>
<dbReference type="CDD" id="cd00170">
    <property type="entry name" value="SEC14"/>
    <property type="match status" value="1"/>
</dbReference>
<dbReference type="SMART" id="SM00516">
    <property type="entry name" value="SEC14"/>
    <property type="match status" value="1"/>
</dbReference>
<dbReference type="Pfam" id="PF03765">
    <property type="entry name" value="CRAL_TRIO_N"/>
    <property type="match status" value="1"/>
</dbReference>
<dbReference type="PANTHER" id="PTHR45824">
    <property type="entry name" value="GH16843P"/>
    <property type="match status" value="1"/>
</dbReference>
<evidence type="ECO:0000313" key="4">
    <source>
        <dbReference type="EMBL" id="TIC30413.1"/>
    </source>
</evidence>
<dbReference type="SUPFAM" id="SSF52087">
    <property type="entry name" value="CRAL/TRIO domain"/>
    <property type="match status" value="1"/>
</dbReference>
<evidence type="ECO:0000313" key="5">
    <source>
        <dbReference type="EMBL" id="TIC65096.1"/>
    </source>
</evidence>
<sequence>MTAIPSQPPDAAIKASQREYTKEEEEKYTNLLSQVKAITELPNDENSSEKTALTATEKFWLTRECLLRYLRAVKWDVSAAETRIKKTLIWRRTIGLGEGGKLTTDAYILPEQLTGKQLIWGYDNQSRPLWYMKPDRQNTEESPRQTDHAYFMLETAKILCPRGVETVSLLINYAKKAKGPSLSTSKSVMYNLADHYPESLGTAFVINLPTVVTWMFKIISPLLDPVTRAKLSFKNDVSDMVDPSQLEDSFGGKLDMSTYNHDDYWPQLMGLAQERKKKIHQRWTELGEDIGISEWDLKDFDEK</sequence>
<dbReference type="Proteomes" id="UP000310708">
    <property type="component" value="Unassembled WGS sequence"/>
</dbReference>
<evidence type="ECO:0000313" key="10">
    <source>
        <dbReference type="Proteomes" id="UP000307169"/>
    </source>
</evidence>
<dbReference type="OrthoDB" id="75724at2759"/>
<dbReference type="Proteomes" id="UP000305362">
    <property type="component" value="Unassembled WGS sequence"/>
</dbReference>
<evidence type="ECO:0000313" key="6">
    <source>
        <dbReference type="EMBL" id="TIC65154.1"/>
    </source>
</evidence>
<evidence type="ECO:0000313" key="2">
    <source>
        <dbReference type="EMBL" id="TIB78672.1"/>
    </source>
</evidence>
<evidence type="ECO:0000313" key="9">
    <source>
        <dbReference type="Proteomes" id="UP000305647"/>
    </source>
</evidence>
<dbReference type="PANTHER" id="PTHR45824:SF29">
    <property type="entry name" value="GH16843P"/>
    <property type="match status" value="1"/>
</dbReference>
<dbReference type="EMBL" id="SPRV01000021">
    <property type="protein sequence ID" value="TIC66306.1"/>
    <property type="molecule type" value="Genomic_DNA"/>
</dbReference>
<evidence type="ECO:0000313" key="7">
    <source>
        <dbReference type="EMBL" id="TIC66306.1"/>
    </source>
</evidence>
<gene>
    <name evidence="6" type="ORF">E3Q01_02322</name>
    <name evidence="5" type="ORF">E3Q02_02315</name>
    <name evidence="7" type="ORF">E3Q03_02245</name>
    <name evidence="4" type="ORF">E3Q10_02127</name>
    <name evidence="3" type="ORF">E3Q17_02090</name>
    <name evidence="2" type="ORF">E3Q22_02469</name>
</gene>
<evidence type="ECO:0000313" key="3">
    <source>
        <dbReference type="EMBL" id="TIC00726.1"/>
    </source>
</evidence>
<name>A0A4T0QQV6_9BASI</name>
<organism evidence="2 12">
    <name type="scientific">Wallemia mellicola</name>
    <dbReference type="NCBI Taxonomy" id="1708541"/>
    <lineage>
        <taxon>Eukaryota</taxon>
        <taxon>Fungi</taxon>
        <taxon>Dikarya</taxon>
        <taxon>Basidiomycota</taxon>
        <taxon>Wallemiomycotina</taxon>
        <taxon>Wallemiomycetes</taxon>
        <taxon>Wallemiales</taxon>
        <taxon>Wallemiaceae</taxon>
        <taxon>Wallemia</taxon>
    </lineage>
</organism>
<dbReference type="InterPro" id="IPR052578">
    <property type="entry name" value="PI_Transfer_CRAL-TRIO"/>
</dbReference>
<evidence type="ECO:0000313" key="11">
    <source>
        <dbReference type="Proteomes" id="UP000309601"/>
    </source>
</evidence>
<dbReference type="Proteomes" id="UP000310685">
    <property type="component" value="Unassembled WGS sequence"/>
</dbReference>
<feature type="domain" description="CRAL-TRIO" evidence="1">
    <location>
        <begin position="101"/>
        <end position="258"/>
    </location>
</feature>
<evidence type="ECO:0000313" key="13">
    <source>
        <dbReference type="Proteomes" id="UP000310708"/>
    </source>
</evidence>
<dbReference type="OMA" id="DIHARPC"/>
<reference evidence="8 9" key="1">
    <citation type="submission" date="2019-03" db="EMBL/GenBank/DDBJ databases">
        <title>Sequencing 25 genomes of Wallemia mellicola.</title>
        <authorList>
            <person name="Gostincar C."/>
        </authorList>
    </citation>
    <scope>NUCLEOTIDE SEQUENCE [LARGE SCALE GENOMIC DNA]</scope>
    <source>
        <strain evidence="3 10">EXF-1262</strain>
        <strain evidence="5 11">EXF-1274</strain>
        <strain evidence="7 8">EXF-1277</strain>
        <strain evidence="2 12">EXF-6152</strain>
        <strain evidence="6 13">EXF-757</strain>
        <strain evidence="4 9">EXF-8738</strain>
    </source>
</reference>
<dbReference type="Proteomes" id="UP000305647">
    <property type="component" value="Unassembled WGS sequence"/>
</dbReference>